<evidence type="ECO:0000313" key="2">
    <source>
        <dbReference type="Proteomes" id="UP001458880"/>
    </source>
</evidence>
<name>A0AAW1N1Q7_POPJA</name>
<evidence type="ECO:0000313" key="1">
    <source>
        <dbReference type="EMBL" id="KAK9753103.1"/>
    </source>
</evidence>
<keyword evidence="2" id="KW-1185">Reference proteome</keyword>
<accession>A0AAW1N1Q7</accession>
<organism evidence="1 2">
    <name type="scientific">Popillia japonica</name>
    <name type="common">Japanese beetle</name>
    <dbReference type="NCBI Taxonomy" id="7064"/>
    <lineage>
        <taxon>Eukaryota</taxon>
        <taxon>Metazoa</taxon>
        <taxon>Ecdysozoa</taxon>
        <taxon>Arthropoda</taxon>
        <taxon>Hexapoda</taxon>
        <taxon>Insecta</taxon>
        <taxon>Pterygota</taxon>
        <taxon>Neoptera</taxon>
        <taxon>Endopterygota</taxon>
        <taxon>Coleoptera</taxon>
        <taxon>Polyphaga</taxon>
        <taxon>Scarabaeiformia</taxon>
        <taxon>Scarabaeidae</taxon>
        <taxon>Rutelinae</taxon>
        <taxon>Popillia</taxon>
    </lineage>
</organism>
<reference evidence="1 2" key="1">
    <citation type="journal article" date="2024" name="BMC Genomics">
        <title>De novo assembly and annotation of Popillia japonica's genome with initial clues to its potential as an invasive pest.</title>
        <authorList>
            <person name="Cucini C."/>
            <person name="Boschi S."/>
            <person name="Funari R."/>
            <person name="Cardaioli E."/>
            <person name="Iannotti N."/>
            <person name="Marturano G."/>
            <person name="Paoli F."/>
            <person name="Bruttini M."/>
            <person name="Carapelli A."/>
            <person name="Frati F."/>
            <person name="Nardi F."/>
        </authorList>
    </citation>
    <scope>NUCLEOTIDE SEQUENCE [LARGE SCALE GENOMIC DNA]</scope>
    <source>
        <strain evidence="1">DMR45628</strain>
    </source>
</reference>
<dbReference type="AlphaFoldDB" id="A0AAW1N1Q7"/>
<dbReference type="PANTHER" id="PTHR40552">
    <property type="entry name" value="AT05186P-RELATED"/>
    <property type="match status" value="1"/>
</dbReference>
<dbReference type="EMBL" id="JASPKY010000015">
    <property type="protein sequence ID" value="KAK9753103.1"/>
    <property type="molecule type" value="Genomic_DNA"/>
</dbReference>
<protein>
    <submittedName>
        <fullName evidence="1">Uncharacterized protein</fullName>
    </submittedName>
</protein>
<comment type="caution">
    <text evidence="1">The sequence shown here is derived from an EMBL/GenBank/DDBJ whole genome shotgun (WGS) entry which is preliminary data.</text>
</comment>
<dbReference type="PANTHER" id="PTHR40552:SF6">
    <property type="entry name" value="FI09606P-RELATED"/>
    <property type="match status" value="1"/>
</dbReference>
<gene>
    <name evidence="1" type="ORF">QE152_g3664</name>
</gene>
<dbReference type="Gene3D" id="3.90.70.120">
    <property type="match status" value="1"/>
</dbReference>
<dbReference type="Proteomes" id="UP001458880">
    <property type="component" value="Unassembled WGS sequence"/>
</dbReference>
<proteinExistence type="predicted"/>
<sequence>MMVELLPKYILDDKELCFEIEECLVNGNLTYPDNHEILNLKMGFKQFFEDNDAGILTCRGVSMAVWKLNEVFYYFDSHSKNDEGLNSCKDLELQKKN</sequence>